<comment type="caution">
    <text evidence="1">The sequence shown here is derived from an EMBL/GenBank/DDBJ whole genome shotgun (WGS) entry which is preliminary data.</text>
</comment>
<organism evidence="1 2">
    <name type="scientific">Halteria grandinella</name>
    <dbReference type="NCBI Taxonomy" id="5974"/>
    <lineage>
        <taxon>Eukaryota</taxon>
        <taxon>Sar</taxon>
        <taxon>Alveolata</taxon>
        <taxon>Ciliophora</taxon>
        <taxon>Intramacronucleata</taxon>
        <taxon>Spirotrichea</taxon>
        <taxon>Stichotrichia</taxon>
        <taxon>Sporadotrichida</taxon>
        <taxon>Halteriidae</taxon>
        <taxon>Halteria</taxon>
    </lineage>
</organism>
<sequence length="129" mass="14191">MWALHQVHYLITINLKRGNRVGCDSICLCIAVLLPLMGIPPTCGHLGARGFILYRRVAYHGHHLRRILLMMSTLLTVVVLSFHSHADALLAIVGLIVEVGSAIAAEAVAIAELVRILVIFLLFIDLFES</sequence>
<dbReference type="Proteomes" id="UP000785679">
    <property type="component" value="Unassembled WGS sequence"/>
</dbReference>
<evidence type="ECO:0000313" key="2">
    <source>
        <dbReference type="Proteomes" id="UP000785679"/>
    </source>
</evidence>
<name>A0A8J8P569_HALGN</name>
<keyword evidence="2" id="KW-1185">Reference proteome</keyword>
<reference evidence="1" key="1">
    <citation type="submission" date="2019-06" db="EMBL/GenBank/DDBJ databases">
        <authorList>
            <person name="Zheng W."/>
        </authorList>
    </citation>
    <scope>NUCLEOTIDE SEQUENCE</scope>
    <source>
        <strain evidence="1">QDHG01</strain>
    </source>
</reference>
<dbReference type="AlphaFoldDB" id="A0A8J8P569"/>
<evidence type="ECO:0000313" key="1">
    <source>
        <dbReference type="EMBL" id="TNV86174.1"/>
    </source>
</evidence>
<protein>
    <submittedName>
        <fullName evidence="1">Uncharacterized protein</fullName>
    </submittedName>
</protein>
<dbReference type="EMBL" id="RRYP01001257">
    <property type="protein sequence ID" value="TNV86174.1"/>
    <property type="molecule type" value="Genomic_DNA"/>
</dbReference>
<proteinExistence type="predicted"/>
<accession>A0A8J8P569</accession>
<gene>
    <name evidence="1" type="ORF">FGO68_gene2102</name>
</gene>